<accession>A0A9N9XAC7</accession>
<feature type="compositionally biased region" description="Acidic residues" evidence="13">
    <location>
        <begin position="238"/>
        <end position="268"/>
    </location>
</feature>
<reference evidence="15" key="1">
    <citation type="submission" date="2022-01" db="EMBL/GenBank/DDBJ databases">
        <authorList>
            <person name="King R."/>
        </authorList>
    </citation>
    <scope>NUCLEOTIDE SEQUENCE</scope>
</reference>
<dbReference type="GO" id="GO:0019888">
    <property type="term" value="F:protein phosphatase regulator activity"/>
    <property type="evidence" value="ECO:0007669"/>
    <property type="project" value="TreeGrafter"/>
</dbReference>
<dbReference type="PANTHER" id="PTHR16489">
    <property type="entry name" value="GH11727P"/>
    <property type="match status" value="1"/>
</dbReference>
<comment type="function">
    <text evidence="1">Interacts with the host phosphatase PP1 catalytic subunit (PPP1CB) and recruits it to dephosphorylate EIF2S1/eIF2alpha and therefore restores the host translation that has been shut-down by the host. Also inhibits the EIF2S1/eIF2alpha-ATF4-DDIT3/CHOP pathway.</text>
</comment>
<dbReference type="Proteomes" id="UP001153709">
    <property type="component" value="Chromosome 3"/>
</dbReference>
<keyword evidence="7" id="KW-1090">Inhibition of host innate immune response by virus</keyword>
<evidence type="ECO:0000256" key="12">
    <source>
        <dbReference type="ARBA" id="ARBA00031298"/>
    </source>
</evidence>
<comment type="similarity">
    <text evidence="2">Belongs to the asfivirus DP71L family.</text>
</comment>
<sequence length="368" mass="42273">MWNCTRSFSPAGPVIGPFLQPQKRDFSYNMSNLSVVPKKLFSNQNFVSNHYPKVQNHFNSTSYSPYHTCHNTGDTIELIKVKSSENSSQNNIDIIQENPPEIPIEKSPIQNNQMCSTRKRCKKNRRSRKKVTNKSSKQNKSRRQISDMMEVDIEPDVSMDNTDFPSASPTCVSVADFILDIPAKASKSDDDVFTFISISPSISNRPYTRERQISICESEDSFIVFDSGTDEELKFSDSEDNAELDSEDTDDGDDDEVDGGSDSEIDDDCDSSFSVVPCKRVRFADNEDLCEIHQMVQWSFAYRNARKGPWEEYARDRERFNKRINETERILAPVFDSRHRENVYKARFEDTIESIVQLSQPYSKTEKT</sequence>
<dbReference type="GO" id="GO:0034976">
    <property type="term" value="P:response to endoplasmic reticulum stress"/>
    <property type="evidence" value="ECO:0007669"/>
    <property type="project" value="TreeGrafter"/>
</dbReference>
<keyword evidence="16" id="KW-1185">Reference proteome</keyword>
<feature type="domain" description="Protein phosphatase 1 regulatory subunit 15A/B C-terminal" evidence="14">
    <location>
        <begin position="303"/>
        <end position="344"/>
    </location>
</feature>
<name>A0A9N9XAC7_DIABA</name>
<dbReference type="EMBL" id="OU898278">
    <property type="protein sequence ID" value="CAG9831320.1"/>
    <property type="molecule type" value="Genomic_DNA"/>
</dbReference>
<dbReference type="AlphaFoldDB" id="A0A9N9XAC7"/>
<evidence type="ECO:0000256" key="6">
    <source>
        <dbReference type="ARBA" id="ARBA00022581"/>
    </source>
</evidence>
<evidence type="ECO:0000256" key="9">
    <source>
        <dbReference type="ARBA" id="ARBA00022921"/>
    </source>
</evidence>
<evidence type="ECO:0000313" key="15">
    <source>
        <dbReference type="EMBL" id="CAG9831320.1"/>
    </source>
</evidence>
<protein>
    <recommendedName>
        <fullName evidence="5">Protein DP71L</fullName>
    </recommendedName>
    <alternativeName>
        <fullName evidence="12">MyD116 homolog</fullName>
    </alternativeName>
</protein>
<keyword evidence="9" id="KW-0426">Late protein</keyword>
<dbReference type="GO" id="GO:0051246">
    <property type="term" value="P:regulation of protein metabolic process"/>
    <property type="evidence" value="ECO:0007669"/>
    <property type="project" value="UniProtKB-ARBA"/>
</dbReference>
<evidence type="ECO:0000256" key="7">
    <source>
        <dbReference type="ARBA" id="ARBA00022632"/>
    </source>
</evidence>
<keyword evidence="11" id="KW-0899">Viral immunoevasion</keyword>
<dbReference type="GO" id="GO:0000164">
    <property type="term" value="C:protein phosphatase type 1 complex"/>
    <property type="evidence" value="ECO:0007669"/>
    <property type="project" value="TreeGrafter"/>
</dbReference>
<feature type="region of interest" description="Disordered" evidence="13">
    <location>
        <begin position="232"/>
        <end position="268"/>
    </location>
</feature>
<gene>
    <name evidence="15" type="ORF">DIABBA_LOCUS4921</name>
</gene>
<comment type="similarity">
    <text evidence="3">Belongs to the PPP1R15 family.</text>
</comment>
<evidence type="ECO:0000256" key="5">
    <source>
        <dbReference type="ARBA" id="ARBA00019072"/>
    </source>
</evidence>
<evidence type="ECO:0000256" key="2">
    <source>
        <dbReference type="ARBA" id="ARBA00007512"/>
    </source>
</evidence>
<dbReference type="GO" id="GO:0005783">
    <property type="term" value="C:endoplasmic reticulum"/>
    <property type="evidence" value="ECO:0007669"/>
    <property type="project" value="TreeGrafter"/>
</dbReference>
<keyword evidence="10" id="KW-0922">Interferon antiviral system evasion</keyword>
<dbReference type="Pfam" id="PF10488">
    <property type="entry name" value="PP1c_bdg"/>
    <property type="match status" value="1"/>
</dbReference>
<dbReference type="GO" id="GO:0039502">
    <property type="term" value="P:symbiont-mediated suppression of host type I interferon-mediated signaling pathway"/>
    <property type="evidence" value="ECO:0007669"/>
    <property type="project" value="UniProtKB-KW"/>
</dbReference>
<comment type="subunit">
    <text evidence="4">Interacts (via C-terminus) with host PPP1CB.</text>
</comment>
<evidence type="ECO:0000256" key="13">
    <source>
        <dbReference type="SAM" id="MobiDB-lite"/>
    </source>
</evidence>
<evidence type="ECO:0000256" key="10">
    <source>
        <dbReference type="ARBA" id="ARBA00023258"/>
    </source>
</evidence>
<dbReference type="PANTHER" id="PTHR16489:SF12">
    <property type="entry name" value="GH11727P"/>
    <property type="match status" value="1"/>
</dbReference>
<evidence type="ECO:0000256" key="8">
    <source>
        <dbReference type="ARBA" id="ARBA00022830"/>
    </source>
</evidence>
<evidence type="ECO:0000256" key="3">
    <source>
        <dbReference type="ARBA" id="ARBA00010161"/>
    </source>
</evidence>
<evidence type="ECO:0000256" key="1">
    <source>
        <dbReference type="ARBA" id="ARBA00003756"/>
    </source>
</evidence>
<dbReference type="InterPro" id="IPR051254">
    <property type="entry name" value="PPP1R15"/>
</dbReference>
<organism evidence="15 16">
    <name type="scientific">Diabrotica balteata</name>
    <name type="common">Banded cucumber beetle</name>
    <dbReference type="NCBI Taxonomy" id="107213"/>
    <lineage>
        <taxon>Eukaryota</taxon>
        <taxon>Metazoa</taxon>
        <taxon>Ecdysozoa</taxon>
        <taxon>Arthropoda</taxon>
        <taxon>Hexapoda</taxon>
        <taxon>Insecta</taxon>
        <taxon>Pterygota</taxon>
        <taxon>Neoptera</taxon>
        <taxon>Endopterygota</taxon>
        <taxon>Coleoptera</taxon>
        <taxon>Polyphaga</taxon>
        <taxon>Cucujiformia</taxon>
        <taxon>Chrysomeloidea</taxon>
        <taxon>Chrysomelidae</taxon>
        <taxon>Galerucinae</taxon>
        <taxon>Diabroticina</taxon>
        <taxon>Diabroticites</taxon>
        <taxon>Diabrotica</taxon>
    </lineage>
</organism>
<evidence type="ECO:0000256" key="11">
    <source>
        <dbReference type="ARBA" id="ARBA00023280"/>
    </source>
</evidence>
<proteinExistence type="inferred from homology"/>
<keyword evidence="6" id="KW-0945">Host-virus interaction</keyword>
<feature type="region of interest" description="Disordered" evidence="13">
    <location>
        <begin position="102"/>
        <end position="144"/>
    </location>
</feature>
<evidence type="ECO:0000256" key="4">
    <source>
        <dbReference type="ARBA" id="ARBA00011204"/>
    </source>
</evidence>
<feature type="compositionally biased region" description="Basic residues" evidence="13">
    <location>
        <begin position="117"/>
        <end position="143"/>
    </location>
</feature>
<keyword evidence="8" id="KW-1114">Inhibition of host interferon signaling pathway by virus</keyword>
<evidence type="ECO:0000259" key="14">
    <source>
        <dbReference type="Pfam" id="PF10488"/>
    </source>
</evidence>
<evidence type="ECO:0000313" key="16">
    <source>
        <dbReference type="Proteomes" id="UP001153709"/>
    </source>
</evidence>
<dbReference type="InterPro" id="IPR019523">
    <property type="entry name" value="Prot_Pase1_reg-su15A/B_C"/>
</dbReference>
<dbReference type="OrthoDB" id="5976067at2759"/>